<reference evidence="1 2" key="1">
    <citation type="submission" date="2014-11" db="EMBL/GenBank/DDBJ databases">
        <authorList>
            <person name="Zhu J."/>
            <person name="Qi W."/>
            <person name="Song R."/>
        </authorList>
    </citation>
    <scope>NUCLEOTIDE SEQUENCE [LARGE SCALE GENOMIC DNA]</scope>
</reference>
<dbReference type="InParanoid" id="A0A0G4FW94"/>
<protein>
    <submittedName>
        <fullName evidence="1">Uncharacterized protein</fullName>
    </submittedName>
</protein>
<dbReference type="PROSITE" id="PS51257">
    <property type="entry name" value="PROKAR_LIPOPROTEIN"/>
    <property type="match status" value="1"/>
</dbReference>
<sequence>MRRFARPLSGLVVASSSNPASISASCLSAVTPQPCGAVRVTRRHFAVTEKQVEEAEKLKEWLFAARTMDPYTLMSCPLKYEVDHANVARQRIRIMDKLDPPQMAVAGMYSSTQMGADVDGQTMLRIIDEVIDRMEDACDTLYDPARRAAALLECKYGVKVAGVLPPPRPHPESTTLYRLAPSVGKISDKEPIEWEKQVLKVESPKEDTELTAGPPATKPYALTGKGPSAMEVVQKTLDAVSRFDADLESTAGVLRHLKRDYKEKADESEQKLKELFKAEKLDEKAAIKALEDLAFYSAGVKEIEDSPPMQMLKRHGFPTIFGMDKGAFYLTKPGVAPQ</sequence>
<accession>A0A0G4FW94</accession>
<organism evidence="1 2">
    <name type="scientific">Vitrella brassicaformis (strain CCMP3155)</name>
    <dbReference type="NCBI Taxonomy" id="1169540"/>
    <lineage>
        <taxon>Eukaryota</taxon>
        <taxon>Sar</taxon>
        <taxon>Alveolata</taxon>
        <taxon>Colpodellida</taxon>
        <taxon>Vitrellaceae</taxon>
        <taxon>Vitrella</taxon>
    </lineage>
</organism>
<dbReference type="VEuPathDB" id="CryptoDB:Vbra_1228"/>
<evidence type="ECO:0000313" key="2">
    <source>
        <dbReference type="Proteomes" id="UP000041254"/>
    </source>
</evidence>
<dbReference type="AlphaFoldDB" id="A0A0G4FW94"/>
<keyword evidence="2" id="KW-1185">Reference proteome</keyword>
<dbReference type="EMBL" id="CDMY01000511">
    <property type="protein sequence ID" value="CEM19387.1"/>
    <property type="molecule type" value="Genomic_DNA"/>
</dbReference>
<evidence type="ECO:0000313" key="1">
    <source>
        <dbReference type="EMBL" id="CEM19387.1"/>
    </source>
</evidence>
<dbReference type="Proteomes" id="UP000041254">
    <property type="component" value="Unassembled WGS sequence"/>
</dbReference>
<gene>
    <name evidence="1" type="ORF">Vbra_1228</name>
</gene>
<name>A0A0G4FW94_VITBC</name>
<proteinExistence type="predicted"/>